<comment type="caution">
    <text evidence="2">The sequence shown here is derived from an EMBL/GenBank/DDBJ whole genome shotgun (WGS) entry which is preliminary data.</text>
</comment>
<accession>A0AAN6RCN3</accession>
<dbReference type="InterPro" id="IPR013785">
    <property type="entry name" value="Aldolase_TIM"/>
</dbReference>
<dbReference type="CDD" id="cd02933">
    <property type="entry name" value="OYE_like_FMN"/>
    <property type="match status" value="1"/>
</dbReference>
<dbReference type="InterPro" id="IPR045247">
    <property type="entry name" value="Oye-like"/>
</dbReference>
<dbReference type="Proteomes" id="UP001280581">
    <property type="component" value="Unassembled WGS sequence"/>
</dbReference>
<dbReference type="Gene3D" id="3.20.20.70">
    <property type="entry name" value="Aldolase class I"/>
    <property type="match status" value="1"/>
</dbReference>
<dbReference type="GO" id="GO:0010181">
    <property type="term" value="F:FMN binding"/>
    <property type="evidence" value="ECO:0007669"/>
    <property type="project" value="InterPro"/>
</dbReference>
<protein>
    <recommendedName>
        <fullName evidence="1">NADH:flavin oxidoreductase/NADH oxidase N-terminal domain-containing protein</fullName>
    </recommendedName>
</protein>
<feature type="domain" description="NADH:flavin oxidoreductase/NADH oxidase N-terminal" evidence="1">
    <location>
        <begin position="6"/>
        <end position="343"/>
    </location>
</feature>
<dbReference type="SUPFAM" id="SSF51395">
    <property type="entry name" value="FMN-linked oxidoreductases"/>
    <property type="match status" value="1"/>
</dbReference>
<dbReference type="InterPro" id="IPR001155">
    <property type="entry name" value="OxRdtase_FMN_N"/>
</dbReference>
<dbReference type="EMBL" id="WVTA01000015">
    <property type="protein sequence ID" value="KAK3201667.1"/>
    <property type="molecule type" value="Genomic_DNA"/>
</dbReference>
<keyword evidence="3" id="KW-1185">Reference proteome</keyword>
<evidence type="ECO:0000259" key="1">
    <source>
        <dbReference type="Pfam" id="PF00724"/>
    </source>
</evidence>
<dbReference type="AlphaFoldDB" id="A0AAN6RCN3"/>
<reference evidence="2 3" key="1">
    <citation type="submission" date="2021-02" db="EMBL/GenBank/DDBJ databases">
        <title>Genome assembly of Pseudopithomyces chartarum.</title>
        <authorList>
            <person name="Jauregui R."/>
            <person name="Singh J."/>
            <person name="Voisey C."/>
        </authorList>
    </citation>
    <scope>NUCLEOTIDE SEQUENCE [LARGE SCALE GENOMIC DNA]</scope>
    <source>
        <strain evidence="2 3">AGR01</strain>
    </source>
</reference>
<evidence type="ECO:0000313" key="3">
    <source>
        <dbReference type="Proteomes" id="UP001280581"/>
    </source>
</evidence>
<gene>
    <name evidence="2" type="ORF">GRF29_164g259721</name>
</gene>
<sequence>MSDSRLFHPLKVGNVLLQQRVAMSPLTRYRADDSGVPLPMVKEYYSQRASAPGTLIITEATYISKQDGGYPNAPGIYSDAQITAWREIVDAVHAKGSYIFLQLWSLGRVVDKAYAEQEGIVVKSSSAVPLEVASDQSDAEPAIPKEMTIDDIKETINTYAQAAKNAIEAGFDGVEIHAANSYLIDQFIQDTVNQRTDAYGGSIENRSRFAVEVTEAVVQAVGADRVGIRLSPFSTYQGMKMEGPKIIPQFSDVVKKVGKLNLAYLHLIEGRVSGNTDVATQESLRPLVDLWSGPVLLAGGFTPERARKTVDEEFAERDNVVVVFGRYFLSTPDLVLRLRQNIPFNDYNRDTFYKVGSREGYIDYPFSKAYLETAAVGSA</sequence>
<dbReference type="FunFam" id="3.20.20.70:FF:000138">
    <property type="entry name" value="NADPH dehydrogenase 1"/>
    <property type="match status" value="1"/>
</dbReference>
<dbReference type="GO" id="GO:0003959">
    <property type="term" value="F:NADPH dehydrogenase activity"/>
    <property type="evidence" value="ECO:0007669"/>
    <property type="project" value="TreeGrafter"/>
</dbReference>
<organism evidence="2 3">
    <name type="scientific">Pseudopithomyces chartarum</name>
    <dbReference type="NCBI Taxonomy" id="1892770"/>
    <lineage>
        <taxon>Eukaryota</taxon>
        <taxon>Fungi</taxon>
        <taxon>Dikarya</taxon>
        <taxon>Ascomycota</taxon>
        <taxon>Pezizomycotina</taxon>
        <taxon>Dothideomycetes</taxon>
        <taxon>Pleosporomycetidae</taxon>
        <taxon>Pleosporales</taxon>
        <taxon>Massarineae</taxon>
        <taxon>Didymosphaeriaceae</taxon>
        <taxon>Pseudopithomyces</taxon>
    </lineage>
</organism>
<evidence type="ECO:0000313" key="2">
    <source>
        <dbReference type="EMBL" id="KAK3201667.1"/>
    </source>
</evidence>
<proteinExistence type="predicted"/>
<dbReference type="PANTHER" id="PTHR22893:SF91">
    <property type="entry name" value="NADPH DEHYDROGENASE 2-RELATED"/>
    <property type="match status" value="1"/>
</dbReference>
<dbReference type="PANTHER" id="PTHR22893">
    <property type="entry name" value="NADH OXIDOREDUCTASE-RELATED"/>
    <property type="match status" value="1"/>
</dbReference>
<dbReference type="Pfam" id="PF00724">
    <property type="entry name" value="Oxidored_FMN"/>
    <property type="match status" value="1"/>
</dbReference>
<name>A0AAN6RCN3_9PLEO</name>